<reference evidence="1 2" key="1">
    <citation type="submission" date="2019-06" db="EMBL/GenBank/DDBJ databases">
        <title>Genome Sequence of the Brown Rot Fungal Pathogen Monilinia fructicola.</title>
        <authorList>
            <person name="De Miccolis Angelini R.M."/>
            <person name="Landi L."/>
            <person name="Abate D."/>
            <person name="Pollastro S."/>
            <person name="Romanazzi G."/>
            <person name="Faretra F."/>
        </authorList>
    </citation>
    <scope>NUCLEOTIDE SEQUENCE [LARGE SCALE GENOMIC DNA]</scope>
    <source>
        <strain evidence="1 2">Mfrc123</strain>
    </source>
</reference>
<gene>
    <name evidence="1" type="ORF">EYC84_003844</name>
</gene>
<accession>A0A5M9K081</accession>
<keyword evidence="2" id="KW-1185">Reference proteome</keyword>
<evidence type="ECO:0000313" key="2">
    <source>
        <dbReference type="Proteomes" id="UP000322873"/>
    </source>
</evidence>
<evidence type="ECO:0000313" key="1">
    <source>
        <dbReference type="EMBL" id="KAA8573362.1"/>
    </source>
</evidence>
<dbReference type="Proteomes" id="UP000322873">
    <property type="component" value="Unassembled WGS sequence"/>
</dbReference>
<sequence>MSEVISFGQYWIYGVRADARNNARLFGCLGTDGLGYFAWVEIRNRIGWSCYTDCKLLGTNFGIRDTLKLGVCVTMKVCQVSLEIK</sequence>
<proteinExistence type="predicted"/>
<organism evidence="1 2">
    <name type="scientific">Monilinia fructicola</name>
    <name type="common">Brown rot fungus</name>
    <name type="synonym">Ciboria fructicola</name>
    <dbReference type="NCBI Taxonomy" id="38448"/>
    <lineage>
        <taxon>Eukaryota</taxon>
        <taxon>Fungi</taxon>
        <taxon>Dikarya</taxon>
        <taxon>Ascomycota</taxon>
        <taxon>Pezizomycotina</taxon>
        <taxon>Leotiomycetes</taxon>
        <taxon>Helotiales</taxon>
        <taxon>Sclerotiniaceae</taxon>
        <taxon>Monilinia</taxon>
    </lineage>
</organism>
<dbReference type="EMBL" id="VICG01000004">
    <property type="protein sequence ID" value="KAA8573362.1"/>
    <property type="molecule type" value="Genomic_DNA"/>
</dbReference>
<name>A0A5M9K081_MONFR</name>
<dbReference type="AlphaFoldDB" id="A0A5M9K081"/>
<protein>
    <submittedName>
        <fullName evidence="1">Uncharacterized protein</fullName>
    </submittedName>
</protein>
<comment type="caution">
    <text evidence="1">The sequence shown here is derived from an EMBL/GenBank/DDBJ whole genome shotgun (WGS) entry which is preliminary data.</text>
</comment>